<dbReference type="PRINTS" id="PR00032">
    <property type="entry name" value="HTHARAC"/>
</dbReference>
<evidence type="ECO:0000256" key="5">
    <source>
        <dbReference type="ARBA" id="ARBA00023015"/>
    </source>
</evidence>
<keyword evidence="7" id="KW-0804">Transcription</keyword>
<dbReference type="Proteomes" id="UP000681162">
    <property type="component" value="Unassembled WGS sequence"/>
</dbReference>
<dbReference type="Pfam" id="PF17853">
    <property type="entry name" value="GGDEF_2"/>
    <property type="match status" value="1"/>
</dbReference>
<dbReference type="AlphaFoldDB" id="A0A920CIK7"/>
<organism evidence="11 12">
    <name type="scientific">Paenibacillus antibioticophila</name>
    <dbReference type="NCBI Taxonomy" id="1274374"/>
    <lineage>
        <taxon>Bacteria</taxon>
        <taxon>Bacillati</taxon>
        <taxon>Bacillota</taxon>
        <taxon>Bacilli</taxon>
        <taxon>Bacillales</taxon>
        <taxon>Paenibacillaceae</taxon>
        <taxon>Paenibacillus</taxon>
    </lineage>
</organism>
<dbReference type="PANTHER" id="PTHR42713">
    <property type="entry name" value="HISTIDINE KINASE-RELATED"/>
    <property type="match status" value="1"/>
</dbReference>
<dbReference type="PROSITE" id="PS50110">
    <property type="entry name" value="RESPONSE_REGULATORY"/>
    <property type="match status" value="1"/>
</dbReference>
<evidence type="ECO:0000259" key="10">
    <source>
        <dbReference type="PROSITE" id="PS50110"/>
    </source>
</evidence>
<dbReference type="InterPro" id="IPR009057">
    <property type="entry name" value="Homeodomain-like_sf"/>
</dbReference>
<accession>A0A920CIK7</accession>
<dbReference type="Pfam" id="PF12833">
    <property type="entry name" value="HTH_18"/>
    <property type="match status" value="1"/>
</dbReference>
<dbReference type="EMBL" id="BORR01000012">
    <property type="protein sequence ID" value="GIO38424.1"/>
    <property type="molecule type" value="Genomic_DNA"/>
</dbReference>
<reference evidence="11 12" key="1">
    <citation type="submission" date="2021-03" db="EMBL/GenBank/DDBJ databases">
        <title>Antimicrobial resistance genes in bacteria isolated from Japanese honey, and their potential for conferring macrolide and lincosamide resistance in the American foulbrood pathogen Paenibacillus larvae.</title>
        <authorList>
            <person name="Okamoto M."/>
            <person name="Kumagai M."/>
            <person name="Kanamori H."/>
            <person name="Takamatsu D."/>
        </authorList>
    </citation>
    <scope>NUCLEOTIDE SEQUENCE [LARGE SCALE GENOMIC DNA]</scope>
    <source>
        <strain evidence="11 12">J41TS12</strain>
    </source>
</reference>
<dbReference type="CDD" id="cd17536">
    <property type="entry name" value="REC_YesN-like"/>
    <property type="match status" value="1"/>
</dbReference>
<comment type="subcellular location">
    <subcellularLocation>
        <location evidence="1">Cytoplasm</location>
    </subcellularLocation>
</comment>
<evidence type="ECO:0000313" key="12">
    <source>
        <dbReference type="Proteomes" id="UP000681162"/>
    </source>
</evidence>
<dbReference type="PROSITE" id="PS01124">
    <property type="entry name" value="HTH_ARAC_FAMILY_2"/>
    <property type="match status" value="1"/>
</dbReference>
<dbReference type="InterPro" id="IPR018060">
    <property type="entry name" value="HTH_AraC"/>
</dbReference>
<evidence type="ECO:0000259" key="9">
    <source>
        <dbReference type="PROSITE" id="PS01124"/>
    </source>
</evidence>
<keyword evidence="4" id="KW-0902">Two-component regulatory system</keyword>
<dbReference type="SMART" id="SM00342">
    <property type="entry name" value="HTH_ARAC"/>
    <property type="match status" value="1"/>
</dbReference>
<dbReference type="PANTHER" id="PTHR42713:SF3">
    <property type="entry name" value="TRANSCRIPTIONAL REGULATORY PROTEIN HPTR"/>
    <property type="match status" value="1"/>
</dbReference>
<dbReference type="InterPro" id="IPR018062">
    <property type="entry name" value="HTH_AraC-typ_CS"/>
</dbReference>
<feature type="modified residue" description="4-aspartylphosphate" evidence="8">
    <location>
        <position position="55"/>
    </location>
</feature>
<evidence type="ECO:0000256" key="7">
    <source>
        <dbReference type="ARBA" id="ARBA00023163"/>
    </source>
</evidence>
<dbReference type="RefSeq" id="WP_212940534.1">
    <property type="nucleotide sequence ID" value="NZ_BORR01000012.1"/>
</dbReference>
<dbReference type="GO" id="GO:0005737">
    <property type="term" value="C:cytoplasm"/>
    <property type="evidence" value="ECO:0007669"/>
    <property type="project" value="UniProtKB-SubCell"/>
</dbReference>
<keyword evidence="2" id="KW-0963">Cytoplasm</keyword>
<dbReference type="InterPro" id="IPR041522">
    <property type="entry name" value="CdaR_GGDEF"/>
</dbReference>
<evidence type="ECO:0000256" key="6">
    <source>
        <dbReference type="ARBA" id="ARBA00023125"/>
    </source>
</evidence>
<proteinExistence type="predicted"/>
<evidence type="ECO:0000256" key="1">
    <source>
        <dbReference type="ARBA" id="ARBA00004496"/>
    </source>
</evidence>
<keyword evidence="12" id="KW-1185">Reference proteome</keyword>
<evidence type="ECO:0000313" key="11">
    <source>
        <dbReference type="EMBL" id="GIO38424.1"/>
    </source>
</evidence>
<dbReference type="InterPro" id="IPR020449">
    <property type="entry name" value="Tscrpt_reg_AraC-type_HTH"/>
</dbReference>
<sequence length="542" mass="61657">MIKLLIADDEALVCVGLQSMLKWEDYRIEIVGVAHNGAQAEEMIDSLQPDIVITDIKMPIKTGLQVAESVRKKTGRAPKFIILTSYEDFQYARGAIEVRAVDYLVKLELTPKMLEESVLRAVSMLEESEAASGQPQLDYRRNLQDLRDKFFIRLFNHLFESREQALLQKNDLELELDAPAYVVCTCRILGPDSVPARGDKLAALCTSTVQMARETLASSGPCHITSLDLRNFAITLPLPGKETDLWLSDLQKRLHDMARLLHNYFNVILIAGVGIAVEDPYLLYESYQSARKALPVNSQEQSIVFFTNEPQASEPDASLFDYSALRSDIRRAFEEMDVQALHEMITRLIDRFAGQPHLLVSATDAASNLLYMATSLLADGEQIVEHIFEHEPEGYRAIYQKHSMEGIIDWLIQFRDGCCSILPGRRQTYKEQVVRNVQEYIKRNLDSKLSLNQVADMFSFSPNYLSHLFAKTAKVNFVEYVTETKIAAAKEMMQRGEGRIYEISQRLGYESAFYFSKVFKKVEGISPRDYMQRLGTLSQAER</sequence>
<feature type="domain" description="Response regulatory" evidence="10">
    <location>
        <begin position="3"/>
        <end position="121"/>
    </location>
</feature>
<keyword evidence="3 8" id="KW-0597">Phosphoprotein</keyword>
<feature type="domain" description="HTH araC/xylS-type" evidence="9">
    <location>
        <begin position="435"/>
        <end position="533"/>
    </location>
</feature>
<protein>
    <recommendedName>
        <fullName evidence="13">DNA-binding response regulator</fullName>
    </recommendedName>
</protein>
<dbReference type="GO" id="GO:0000160">
    <property type="term" value="P:phosphorelay signal transduction system"/>
    <property type="evidence" value="ECO:0007669"/>
    <property type="project" value="UniProtKB-KW"/>
</dbReference>
<dbReference type="Gene3D" id="1.10.10.60">
    <property type="entry name" value="Homeodomain-like"/>
    <property type="match status" value="2"/>
</dbReference>
<dbReference type="InterPro" id="IPR001789">
    <property type="entry name" value="Sig_transdc_resp-reg_receiver"/>
</dbReference>
<dbReference type="GO" id="GO:0003700">
    <property type="term" value="F:DNA-binding transcription factor activity"/>
    <property type="evidence" value="ECO:0007669"/>
    <property type="project" value="InterPro"/>
</dbReference>
<dbReference type="SUPFAM" id="SSF46689">
    <property type="entry name" value="Homeodomain-like"/>
    <property type="match status" value="2"/>
</dbReference>
<gene>
    <name evidence="11" type="ORF">J41TS12_32850</name>
</gene>
<comment type="caution">
    <text evidence="11">The sequence shown here is derived from an EMBL/GenBank/DDBJ whole genome shotgun (WGS) entry which is preliminary data.</text>
</comment>
<evidence type="ECO:0000256" key="2">
    <source>
        <dbReference type="ARBA" id="ARBA00022490"/>
    </source>
</evidence>
<evidence type="ECO:0000256" key="8">
    <source>
        <dbReference type="PROSITE-ProRule" id="PRU00169"/>
    </source>
</evidence>
<keyword evidence="5" id="KW-0805">Transcription regulation</keyword>
<dbReference type="SUPFAM" id="SSF52172">
    <property type="entry name" value="CheY-like"/>
    <property type="match status" value="1"/>
</dbReference>
<dbReference type="Gene3D" id="3.40.50.2300">
    <property type="match status" value="1"/>
</dbReference>
<dbReference type="Pfam" id="PF00072">
    <property type="entry name" value="Response_reg"/>
    <property type="match status" value="1"/>
</dbReference>
<evidence type="ECO:0008006" key="13">
    <source>
        <dbReference type="Google" id="ProtNLM"/>
    </source>
</evidence>
<dbReference type="InterPro" id="IPR011006">
    <property type="entry name" value="CheY-like_superfamily"/>
</dbReference>
<dbReference type="InterPro" id="IPR051552">
    <property type="entry name" value="HptR"/>
</dbReference>
<evidence type="ECO:0000256" key="3">
    <source>
        <dbReference type="ARBA" id="ARBA00022553"/>
    </source>
</evidence>
<keyword evidence="6" id="KW-0238">DNA-binding</keyword>
<dbReference type="SMART" id="SM00448">
    <property type="entry name" value="REC"/>
    <property type="match status" value="1"/>
</dbReference>
<dbReference type="GO" id="GO:0043565">
    <property type="term" value="F:sequence-specific DNA binding"/>
    <property type="evidence" value="ECO:0007669"/>
    <property type="project" value="InterPro"/>
</dbReference>
<dbReference type="PROSITE" id="PS00041">
    <property type="entry name" value="HTH_ARAC_FAMILY_1"/>
    <property type="match status" value="1"/>
</dbReference>
<evidence type="ECO:0000256" key="4">
    <source>
        <dbReference type="ARBA" id="ARBA00023012"/>
    </source>
</evidence>
<name>A0A920CIK7_9BACL</name>